<dbReference type="GO" id="GO:0006281">
    <property type="term" value="P:DNA repair"/>
    <property type="evidence" value="ECO:0007669"/>
    <property type="project" value="UniProtKB-KW"/>
</dbReference>
<reference evidence="4" key="1">
    <citation type="submission" date="2017-03" db="EMBL/GenBank/DDBJ databases">
        <title>Phytopthora megakarya and P. palmivora, two closely related causual agents of cacao black pod achieved similar genome size and gene model numbers by different mechanisms.</title>
        <authorList>
            <person name="Ali S."/>
            <person name="Shao J."/>
            <person name="Larry D.J."/>
            <person name="Kronmiller B."/>
            <person name="Shen D."/>
            <person name="Strem M.D."/>
            <person name="Melnick R.L."/>
            <person name="Guiltinan M.J."/>
            <person name="Tyler B.M."/>
            <person name="Meinhardt L.W."/>
            <person name="Bailey B.A."/>
        </authorList>
    </citation>
    <scope>NUCLEOTIDE SEQUENCE [LARGE SCALE GENOMIC DNA]</scope>
    <source>
        <strain evidence="4">zdho120</strain>
    </source>
</reference>
<dbReference type="InterPro" id="IPR010285">
    <property type="entry name" value="DNA_helicase_pif1-like_DEAD"/>
</dbReference>
<dbReference type="InterPro" id="IPR027417">
    <property type="entry name" value="P-loop_NTPase"/>
</dbReference>
<keyword evidence="4" id="KW-1185">Reference proteome</keyword>
<feature type="domain" description="DNA helicase Pif1-like DEAD-box helicase" evidence="2">
    <location>
        <begin position="243"/>
        <end position="398"/>
    </location>
</feature>
<keyword evidence="1 3" id="KW-0347">Helicase</keyword>
<dbReference type="SUPFAM" id="SSF52540">
    <property type="entry name" value="P-loop containing nucleoside triphosphate hydrolases"/>
    <property type="match status" value="1"/>
</dbReference>
<evidence type="ECO:0000313" key="3">
    <source>
        <dbReference type="EMBL" id="OWZ01340.1"/>
    </source>
</evidence>
<organism evidence="3 4">
    <name type="scientific">Phytophthora megakarya</name>
    <dbReference type="NCBI Taxonomy" id="4795"/>
    <lineage>
        <taxon>Eukaryota</taxon>
        <taxon>Sar</taxon>
        <taxon>Stramenopiles</taxon>
        <taxon>Oomycota</taxon>
        <taxon>Peronosporomycetes</taxon>
        <taxon>Peronosporales</taxon>
        <taxon>Peronosporaceae</taxon>
        <taxon>Phytophthora</taxon>
    </lineage>
</organism>
<dbReference type="GO" id="GO:0016887">
    <property type="term" value="F:ATP hydrolysis activity"/>
    <property type="evidence" value="ECO:0007669"/>
    <property type="project" value="RHEA"/>
</dbReference>
<comment type="catalytic activity">
    <reaction evidence="1">
        <text>ATP + H2O = ADP + phosphate + H(+)</text>
        <dbReference type="Rhea" id="RHEA:13065"/>
        <dbReference type="ChEBI" id="CHEBI:15377"/>
        <dbReference type="ChEBI" id="CHEBI:15378"/>
        <dbReference type="ChEBI" id="CHEBI:30616"/>
        <dbReference type="ChEBI" id="CHEBI:43474"/>
        <dbReference type="ChEBI" id="CHEBI:456216"/>
        <dbReference type="EC" id="5.6.2.3"/>
    </reaction>
</comment>
<name>A0A225VA61_9STRA</name>
<dbReference type="GO" id="GO:0043139">
    <property type="term" value="F:5'-3' DNA helicase activity"/>
    <property type="evidence" value="ECO:0007669"/>
    <property type="project" value="UniProtKB-EC"/>
</dbReference>
<evidence type="ECO:0000313" key="4">
    <source>
        <dbReference type="Proteomes" id="UP000198211"/>
    </source>
</evidence>
<evidence type="ECO:0000256" key="1">
    <source>
        <dbReference type="RuleBase" id="RU363044"/>
    </source>
</evidence>
<comment type="similarity">
    <text evidence="1">Belongs to the helicase family.</text>
</comment>
<sequence length="398" mass="46341">MWDNATINKWIVPYNPYLSQKYNCHINREVCATNKAVKYIYKYVYKDSDMTTITIEGEEIQTNEILQYMAGRYISHPMSMVTYRDQATTLQLQNLIRRGDRPKLTAFFYLCARDPEGTENLLYKDVPKKYRWDDRSKRWTPYKKYKDFSEDYFKSIDERQNNFERDEEVRLRMAEYKCLKWVAEYLLSNGKTLDMYDLPELSTYQDVSEQVEREDTDPRGVVGNEIATYDPEDLARTTALADQINENQKEVFDQVFEAVNHPVDGQKLCFVDEPGGTGKSFLLEQKLSHVRLQKKVASIAVASSGIAATLLTGGHTVHSTFRIPLKLSKFSTWSLPWQSQKAELIRNASLIIWDEAPMMHPECFEAVDRSFRDIMKNDLEPFGGKVMVFSGDHRQILP</sequence>
<dbReference type="STRING" id="4795.A0A225VA61"/>
<keyword evidence="1" id="KW-0227">DNA damage</keyword>
<dbReference type="EMBL" id="NBNE01006927">
    <property type="protein sequence ID" value="OWZ01340.1"/>
    <property type="molecule type" value="Genomic_DNA"/>
</dbReference>
<comment type="cofactor">
    <cofactor evidence="1">
        <name>Mg(2+)</name>
        <dbReference type="ChEBI" id="CHEBI:18420"/>
    </cofactor>
</comment>
<dbReference type="GO" id="GO:0000723">
    <property type="term" value="P:telomere maintenance"/>
    <property type="evidence" value="ECO:0007669"/>
    <property type="project" value="InterPro"/>
</dbReference>
<dbReference type="OrthoDB" id="1435114at2759"/>
<dbReference type="Gene3D" id="3.40.50.300">
    <property type="entry name" value="P-loop containing nucleotide triphosphate hydrolases"/>
    <property type="match status" value="1"/>
</dbReference>
<dbReference type="AlphaFoldDB" id="A0A225VA61"/>
<accession>A0A225VA61</accession>
<gene>
    <name evidence="3" type="ORF">PHMEG_00027291</name>
</gene>
<dbReference type="EC" id="5.6.2.3" evidence="1"/>
<evidence type="ECO:0000259" key="2">
    <source>
        <dbReference type="Pfam" id="PF05970"/>
    </source>
</evidence>
<dbReference type="Proteomes" id="UP000198211">
    <property type="component" value="Unassembled WGS sequence"/>
</dbReference>
<keyword evidence="1" id="KW-0233">DNA recombination</keyword>
<keyword evidence="1" id="KW-0378">Hydrolase</keyword>
<dbReference type="Pfam" id="PF05970">
    <property type="entry name" value="PIF1"/>
    <property type="match status" value="1"/>
</dbReference>
<dbReference type="GO" id="GO:0005524">
    <property type="term" value="F:ATP binding"/>
    <property type="evidence" value="ECO:0007669"/>
    <property type="project" value="UniProtKB-KW"/>
</dbReference>
<keyword evidence="1" id="KW-0547">Nucleotide-binding</keyword>
<dbReference type="PANTHER" id="PTHR10492">
    <property type="match status" value="1"/>
</dbReference>
<protein>
    <recommendedName>
        <fullName evidence="1">ATP-dependent DNA helicase</fullName>
        <ecNumber evidence="1">5.6.2.3</ecNumber>
    </recommendedName>
</protein>
<comment type="caution">
    <text evidence="3">The sequence shown here is derived from an EMBL/GenBank/DDBJ whole genome shotgun (WGS) entry which is preliminary data.</text>
</comment>
<dbReference type="GO" id="GO:0006310">
    <property type="term" value="P:DNA recombination"/>
    <property type="evidence" value="ECO:0007669"/>
    <property type="project" value="UniProtKB-KW"/>
</dbReference>
<keyword evidence="1" id="KW-0067">ATP-binding</keyword>
<feature type="non-terminal residue" evidence="3">
    <location>
        <position position="398"/>
    </location>
</feature>
<proteinExistence type="inferred from homology"/>
<keyword evidence="1" id="KW-0234">DNA repair</keyword>
<dbReference type="PANTHER" id="PTHR10492:SF57">
    <property type="entry name" value="ATP-DEPENDENT DNA HELICASE"/>
    <property type="match status" value="1"/>
</dbReference>